<keyword evidence="1" id="KW-0732">Signal</keyword>
<accession>A0ABX2G4I6</accession>
<name>A0ABX2G4I6_9BURK</name>
<dbReference type="RefSeq" id="WP_173806217.1">
    <property type="nucleotide sequence ID" value="NZ_JABSNM010000013.1"/>
</dbReference>
<dbReference type="InterPro" id="IPR019660">
    <property type="entry name" value="Put_sensory_transdc_reg_YbjN"/>
</dbReference>
<evidence type="ECO:0000256" key="1">
    <source>
        <dbReference type="SAM" id="SignalP"/>
    </source>
</evidence>
<dbReference type="CDD" id="cd17511">
    <property type="entry name" value="YbjN_AmyR-like"/>
    <property type="match status" value="1"/>
</dbReference>
<feature type="chain" id="PRO_5045618425" description="YbjN domain-containing protein" evidence="1">
    <location>
        <begin position="23"/>
        <end position="155"/>
    </location>
</feature>
<feature type="signal peptide" evidence="1">
    <location>
        <begin position="1"/>
        <end position="22"/>
    </location>
</feature>
<keyword evidence="3" id="KW-1185">Reference proteome</keyword>
<organism evidence="2 3">
    <name type="scientific">Sphaerotilus uruguayifluvii</name>
    <dbReference type="NCBI Taxonomy" id="2735897"/>
    <lineage>
        <taxon>Bacteria</taxon>
        <taxon>Pseudomonadati</taxon>
        <taxon>Pseudomonadota</taxon>
        <taxon>Betaproteobacteria</taxon>
        <taxon>Burkholderiales</taxon>
        <taxon>Sphaerotilaceae</taxon>
        <taxon>Sphaerotilus</taxon>
    </lineage>
</organism>
<comment type="caution">
    <text evidence="2">The sequence shown here is derived from an EMBL/GenBank/DDBJ whole genome shotgun (WGS) entry which is preliminary data.</text>
</comment>
<evidence type="ECO:0000313" key="3">
    <source>
        <dbReference type="Proteomes" id="UP001516061"/>
    </source>
</evidence>
<protein>
    <recommendedName>
        <fullName evidence="4">YbjN domain-containing protein</fullName>
    </recommendedName>
</protein>
<gene>
    <name evidence="2" type="ORF">HNQ01_002962</name>
</gene>
<evidence type="ECO:0000313" key="2">
    <source>
        <dbReference type="EMBL" id="NRT57212.1"/>
    </source>
</evidence>
<sequence length="155" mass="17254">MRKFVVAGLAAFAMAVPGMSGAVELVTAKFPQTIFQIARGYGSAELSKDASGDPRIIGRINGIKYGIYFYGCTNGENCVDIQFLSSWSGASVSQSDMNDWNRTRRFGKAYLDREGDPVLEMSVNLDQGVTKENLEKTFEWWSRITTQFKKDKLGQ</sequence>
<evidence type="ECO:0008006" key="4">
    <source>
        <dbReference type="Google" id="ProtNLM"/>
    </source>
</evidence>
<dbReference type="Proteomes" id="UP001516061">
    <property type="component" value="Unassembled WGS sequence"/>
</dbReference>
<dbReference type="EMBL" id="JABSNM010000013">
    <property type="protein sequence ID" value="NRT57212.1"/>
    <property type="molecule type" value="Genomic_DNA"/>
</dbReference>
<reference evidence="2 3" key="1">
    <citation type="submission" date="2020-05" db="EMBL/GenBank/DDBJ databases">
        <title>Genomic Encyclopedia of Type Strains, Phase IV (KMG-V): Genome sequencing to study the core and pangenomes of soil and plant-associated prokaryotes.</title>
        <authorList>
            <person name="Whitman W."/>
        </authorList>
    </citation>
    <scope>NUCLEOTIDE SEQUENCE [LARGE SCALE GENOMIC DNA]</scope>
    <source>
        <strain evidence="2 3">C29</strain>
    </source>
</reference>
<proteinExistence type="predicted"/>
<dbReference type="Pfam" id="PF10722">
    <property type="entry name" value="YbjN"/>
    <property type="match status" value="1"/>
</dbReference>